<sequence length="278" mass="29388">MPHKQVIAVTGSTGRLGQLFRLVWSGDQPRELAPLWLTRQSIKAPDEITCDLEGRVPTLPSGCIILHLAGTVAPGREMSDHVALAVAVRDLALRSEARHVFVASTAAVYGRGDAPHEEAEKPDPASAYGRMKLAAENVFAGQPRTTCLRIGNVAGADAVLGNNAPRLILDPVPDGTEGPSRSYIGPRTLARVVARLAGVAATGGVLPRTLNVAQSPIVSMAALLRAADRPFDWGPENPAVIPKVELATDRLRALMPDLPLASAAGLVAERDSLPSWRP</sequence>
<reference evidence="2" key="1">
    <citation type="submission" date="2021-02" db="EMBL/GenBank/DDBJ databases">
        <title>Rhodobacter shimadae sp. nov., an aerobic anoxygenic phototrophic bacterium isolated from a hot spring.</title>
        <authorList>
            <person name="Muramatsu S."/>
            <person name="Haruta S."/>
            <person name="Hirose S."/>
            <person name="Hanada S."/>
        </authorList>
    </citation>
    <scope>NUCLEOTIDE SEQUENCE</scope>
    <source>
        <strain evidence="2">N10</strain>
    </source>
</reference>
<dbReference type="Pfam" id="PF01370">
    <property type="entry name" value="Epimerase"/>
    <property type="match status" value="1"/>
</dbReference>
<evidence type="ECO:0000313" key="3">
    <source>
        <dbReference type="Proteomes" id="UP000826300"/>
    </source>
</evidence>
<keyword evidence="3" id="KW-1185">Reference proteome</keyword>
<gene>
    <name evidence="2" type="ORF">JO391_15735</name>
</gene>
<dbReference type="EMBL" id="CP069370">
    <property type="protein sequence ID" value="QYZ69175.1"/>
    <property type="molecule type" value="Genomic_DNA"/>
</dbReference>
<proteinExistence type="predicted"/>
<feature type="domain" description="NAD-dependent epimerase/dehydratase" evidence="1">
    <location>
        <begin position="74"/>
        <end position="157"/>
    </location>
</feature>
<dbReference type="Proteomes" id="UP000826300">
    <property type="component" value="Chromosome"/>
</dbReference>
<dbReference type="InterPro" id="IPR036291">
    <property type="entry name" value="NAD(P)-bd_dom_sf"/>
</dbReference>
<evidence type="ECO:0000313" key="2">
    <source>
        <dbReference type="EMBL" id="QYZ69175.1"/>
    </source>
</evidence>
<accession>A0A8G1EB18</accession>
<dbReference type="KEGG" id="nsm:JO391_15735"/>
<dbReference type="Gene3D" id="3.40.50.720">
    <property type="entry name" value="NAD(P)-binding Rossmann-like Domain"/>
    <property type="match status" value="1"/>
</dbReference>
<protein>
    <submittedName>
        <fullName evidence="2">NAD-dependent epimerase/dehydratase family protein</fullName>
    </submittedName>
</protein>
<dbReference type="RefSeq" id="WP_220661395.1">
    <property type="nucleotide sequence ID" value="NZ_CP069370.1"/>
</dbReference>
<name>A0A8G1EB18_9RHOB</name>
<dbReference type="InterPro" id="IPR001509">
    <property type="entry name" value="Epimerase_deHydtase"/>
</dbReference>
<dbReference type="AlphaFoldDB" id="A0A8G1EB18"/>
<dbReference type="SUPFAM" id="SSF51735">
    <property type="entry name" value="NAD(P)-binding Rossmann-fold domains"/>
    <property type="match status" value="1"/>
</dbReference>
<organism evidence="2 3">
    <name type="scientific">Neotabrizicola shimadae</name>
    <dbReference type="NCBI Taxonomy" id="2807096"/>
    <lineage>
        <taxon>Bacteria</taxon>
        <taxon>Pseudomonadati</taxon>
        <taxon>Pseudomonadota</taxon>
        <taxon>Alphaproteobacteria</taxon>
        <taxon>Rhodobacterales</taxon>
        <taxon>Paracoccaceae</taxon>
        <taxon>Neotabrizicola</taxon>
    </lineage>
</organism>
<evidence type="ECO:0000259" key="1">
    <source>
        <dbReference type="Pfam" id="PF01370"/>
    </source>
</evidence>